<dbReference type="Pfam" id="PF00379">
    <property type="entry name" value="Chitin_bind_4"/>
    <property type="match status" value="1"/>
</dbReference>
<dbReference type="InterPro" id="IPR000618">
    <property type="entry name" value="Insect_cuticle"/>
</dbReference>
<sequence length="239" mass="26560">MFWTCVRFVCVCAIVRTQVIPGKSRVSDGEYNNVNTDGSFDFGYANKDRGASYHLARGNSNGVVGGRFGAREPGTEEVKETVYTAGPRGFRAKGPNVHRKIDLDQRPRGPIGNKDDPYFDPNEDPSYSFKFDTRTYSKNENADSRGDVKDTGFHVSSAHPDSPNLIGSPFHRAPLVRGESKARGRSAVQRDLYQPVQINGERRVATHEVMYEDPTHSWMIRAFKERSTTSLAPVLATGS</sequence>
<evidence type="ECO:0000313" key="6">
    <source>
        <dbReference type="Proteomes" id="UP000324832"/>
    </source>
</evidence>
<dbReference type="PROSITE" id="PS51155">
    <property type="entry name" value="CHIT_BIND_RR_2"/>
    <property type="match status" value="1"/>
</dbReference>
<proteinExistence type="predicted"/>
<reference evidence="5 6" key="1">
    <citation type="submission" date="2017-07" db="EMBL/GenBank/DDBJ databases">
        <authorList>
            <person name="Talla V."/>
            <person name="Backstrom N."/>
        </authorList>
    </citation>
    <scope>NUCLEOTIDE SEQUENCE [LARGE SCALE GENOMIC DNA]</scope>
</reference>
<gene>
    <name evidence="5" type="ORF">LSINAPIS_LOCUS13919</name>
</gene>
<dbReference type="Proteomes" id="UP000324832">
    <property type="component" value="Unassembled WGS sequence"/>
</dbReference>
<feature type="chain" id="PRO_5022844308" evidence="4">
    <location>
        <begin position="18"/>
        <end position="239"/>
    </location>
</feature>
<evidence type="ECO:0000256" key="1">
    <source>
        <dbReference type="ARBA" id="ARBA00022729"/>
    </source>
</evidence>
<evidence type="ECO:0000256" key="3">
    <source>
        <dbReference type="SAM" id="MobiDB-lite"/>
    </source>
</evidence>
<dbReference type="AlphaFoldDB" id="A0A5E4R0T2"/>
<feature type="region of interest" description="Disordered" evidence="3">
    <location>
        <begin position="137"/>
        <end position="169"/>
    </location>
</feature>
<evidence type="ECO:0000256" key="4">
    <source>
        <dbReference type="SAM" id="SignalP"/>
    </source>
</evidence>
<feature type="compositionally biased region" description="Basic and acidic residues" evidence="3">
    <location>
        <begin position="137"/>
        <end position="152"/>
    </location>
</feature>
<feature type="compositionally biased region" description="Basic and acidic residues" evidence="3">
    <location>
        <begin position="101"/>
        <end position="117"/>
    </location>
</feature>
<keyword evidence="2" id="KW-0193">Cuticle</keyword>
<name>A0A5E4R0T2_9NEOP</name>
<protein>
    <submittedName>
        <fullName evidence="5">Uncharacterized protein</fullName>
    </submittedName>
</protein>
<organism evidence="5 6">
    <name type="scientific">Leptidea sinapis</name>
    <dbReference type="NCBI Taxonomy" id="189913"/>
    <lineage>
        <taxon>Eukaryota</taxon>
        <taxon>Metazoa</taxon>
        <taxon>Ecdysozoa</taxon>
        <taxon>Arthropoda</taxon>
        <taxon>Hexapoda</taxon>
        <taxon>Insecta</taxon>
        <taxon>Pterygota</taxon>
        <taxon>Neoptera</taxon>
        <taxon>Endopterygota</taxon>
        <taxon>Lepidoptera</taxon>
        <taxon>Glossata</taxon>
        <taxon>Ditrysia</taxon>
        <taxon>Papilionoidea</taxon>
        <taxon>Pieridae</taxon>
        <taxon>Dismorphiinae</taxon>
        <taxon>Leptidea</taxon>
    </lineage>
</organism>
<dbReference type="GO" id="GO:0042302">
    <property type="term" value="F:structural constituent of cuticle"/>
    <property type="evidence" value="ECO:0007669"/>
    <property type="project" value="UniProtKB-UniRule"/>
</dbReference>
<feature type="region of interest" description="Disordered" evidence="3">
    <location>
        <begin position="101"/>
        <end position="122"/>
    </location>
</feature>
<evidence type="ECO:0000256" key="2">
    <source>
        <dbReference type="PROSITE-ProRule" id="PRU00497"/>
    </source>
</evidence>
<evidence type="ECO:0000313" key="5">
    <source>
        <dbReference type="EMBL" id="VVD04080.1"/>
    </source>
</evidence>
<dbReference type="EMBL" id="FZQP02006826">
    <property type="protein sequence ID" value="VVD04080.1"/>
    <property type="molecule type" value="Genomic_DNA"/>
</dbReference>
<keyword evidence="1 4" id="KW-0732">Signal</keyword>
<feature type="signal peptide" evidence="4">
    <location>
        <begin position="1"/>
        <end position="17"/>
    </location>
</feature>
<keyword evidence="6" id="KW-1185">Reference proteome</keyword>
<accession>A0A5E4R0T2</accession>